<proteinExistence type="predicted"/>
<dbReference type="SUPFAM" id="SSF49503">
    <property type="entry name" value="Cupredoxins"/>
    <property type="match status" value="1"/>
</dbReference>
<evidence type="ECO:0000313" key="3">
    <source>
        <dbReference type="Proteomes" id="UP000789739"/>
    </source>
</evidence>
<feature type="chain" id="PRO_5040290963" evidence="1">
    <location>
        <begin position="21"/>
        <end position="165"/>
    </location>
</feature>
<evidence type="ECO:0000256" key="1">
    <source>
        <dbReference type="SAM" id="SignalP"/>
    </source>
</evidence>
<dbReference type="Proteomes" id="UP000789739">
    <property type="component" value="Unassembled WGS sequence"/>
</dbReference>
<dbReference type="OrthoDB" id="2449374at2759"/>
<dbReference type="AlphaFoldDB" id="A0A9N8VV14"/>
<gene>
    <name evidence="2" type="ORF">PBRASI_LOCUS607</name>
</gene>
<accession>A0A9N8VV14</accession>
<sequence length="165" mass="17045">MKRVIALFFAFVALVALVAAQDMTIKVGDGGQKFNPATGTTSAGSTITFMWVSGPHSVIQADDGTCNPSAQANAFKVAPQSTGTSTFKVPAGMPKLWFYCGVAQHCAVGNMKLVLTVGGGAGGNATTNSTSGGSTVLMVRKQDAGKWPGRDSPAMSELRLLMIND</sequence>
<reference evidence="2" key="1">
    <citation type="submission" date="2021-06" db="EMBL/GenBank/DDBJ databases">
        <authorList>
            <person name="Kallberg Y."/>
            <person name="Tangrot J."/>
            <person name="Rosling A."/>
        </authorList>
    </citation>
    <scope>NUCLEOTIDE SEQUENCE</scope>
    <source>
        <strain evidence="2">BR232B</strain>
    </source>
</reference>
<organism evidence="2 3">
    <name type="scientific">Paraglomus brasilianum</name>
    <dbReference type="NCBI Taxonomy" id="144538"/>
    <lineage>
        <taxon>Eukaryota</taxon>
        <taxon>Fungi</taxon>
        <taxon>Fungi incertae sedis</taxon>
        <taxon>Mucoromycota</taxon>
        <taxon>Glomeromycotina</taxon>
        <taxon>Glomeromycetes</taxon>
        <taxon>Paraglomerales</taxon>
        <taxon>Paraglomeraceae</taxon>
        <taxon>Paraglomus</taxon>
    </lineage>
</organism>
<name>A0A9N8VV14_9GLOM</name>
<protein>
    <submittedName>
        <fullName evidence="2">637_t:CDS:1</fullName>
    </submittedName>
</protein>
<feature type="signal peptide" evidence="1">
    <location>
        <begin position="1"/>
        <end position="20"/>
    </location>
</feature>
<comment type="caution">
    <text evidence="2">The sequence shown here is derived from an EMBL/GenBank/DDBJ whole genome shotgun (WGS) entry which is preliminary data.</text>
</comment>
<dbReference type="Gene3D" id="2.60.40.420">
    <property type="entry name" value="Cupredoxins - blue copper proteins"/>
    <property type="match status" value="1"/>
</dbReference>
<dbReference type="InterPro" id="IPR008972">
    <property type="entry name" value="Cupredoxin"/>
</dbReference>
<dbReference type="EMBL" id="CAJVPI010000031">
    <property type="protein sequence ID" value="CAG8461453.1"/>
    <property type="molecule type" value="Genomic_DNA"/>
</dbReference>
<keyword evidence="3" id="KW-1185">Reference proteome</keyword>
<keyword evidence="1" id="KW-0732">Signal</keyword>
<evidence type="ECO:0000313" key="2">
    <source>
        <dbReference type="EMBL" id="CAG8461453.1"/>
    </source>
</evidence>